<evidence type="ECO:0000313" key="1">
    <source>
        <dbReference type="EMBL" id="OAR01159.1"/>
    </source>
</evidence>
<protein>
    <submittedName>
        <fullName evidence="1">Uncharacterized protein</fullName>
    </submittedName>
</protein>
<comment type="caution">
    <text evidence="1">The sequence shown here is derived from an EMBL/GenBank/DDBJ whole genome shotgun (WGS) entry which is preliminary data.</text>
</comment>
<feature type="non-terminal residue" evidence="1">
    <location>
        <position position="164"/>
    </location>
</feature>
<reference evidence="1 2" key="1">
    <citation type="submission" date="2016-03" db="EMBL/GenBank/DDBJ databases">
        <title>Fine-scale spatial genetic structure of a fungal parasite of coffee scale insects.</title>
        <authorList>
            <person name="Jackson D."/>
            <person name="Zemenick K.A."/>
            <person name="Malloure B."/>
            <person name="Quandt C.A."/>
            <person name="James T.Y."/>
        </authorList>
    </citation>
    <scope>NUCLEOTIDE SEQUENCE [LARGE SCALE GENOMIC DNA]</scope>
    <source>
        <strain evidence="1 2">UM487</strain>
    </source>
</reference>
<evidence type="ECO:0000313" key="2">
    <source>
        <dbReference type="Proteomes" id="UP000243081"/>
    </source>
</evidence>
<feature type="non-terminal residue" evidence="1">
    <location>
        <position position="1"/>
    </location>
</feature>
<proteinExistence type="predicted"/>
<organism evidence="1 2">
    <name type="scientific">Cordyceps confragosa</name>
    <name type="common">Lecanicillium lecanii</name>
    <dbReference type="NCBI Taxonomy" id="2714763"/>
    <lineage>
        <taxon>Eukaryota</taxon>
        <taxon>Fungi</taxon>
        <taxon>Dikarya</taxon>
        <taxon>Ascomycota</taxon>
        <taxon>Pezizomycotina</taxon>
        <taxon>Sordariomycetes</taxon>
        <taxon>Hypocreomycetidae</taxon>
        <taxon>Hypocreales</taxon>
        <taxon>Cordycipitaceae</taxon>
        <taxon>Akanthomyces</taxon>
    </lineage>
</organism>
<keyword evidence="2" id="KW-1185">Reference proteome</keyword>
<dbReference type="Proteomes" id="UP000243081">
    <property type="component" value="Unassembled WGS sequence"/>
</dbReference>
<dbReference type="EMBL" id="LUKN01001331">
    <property type="protein sequence ID" value="OAR01159.1"/>
    <property type="molecule type" value="Genomic_DNA"/>
</dbReference>
<gene>
    <name evidence="1" type="ORF">LLEC1_06006</name>
</gene>
<sequence length="164" mass="18432">LRRKAVAPIHSEAVNGEFALPYIDNRYGALNAHQQESLDCFRNFVVKRGCLDCQTSAPVQDMRLLQVLSYSIQNETSKRQTRSPRTQRLGARPTKSIPCMRPLTLSPSRAASSCMCPDTRKSAPIDGMSLSVMLTVVQKYPQWTGRRDRFGAPLYVYAPQTLNI</sequence>
<accession>A0A179IHH1</accession>
<dbReference type="AlphaFoldDB" id="A0A179IHH1"/>
<name>A0A179IHH1_CORDF</name>